<dbReference type="AlphaFoldDB" id="A0A8J5C0Q6"/>
<protein>
    <submittedName>
        <fullName evidence="2">Uncharacterized protein</fullName>
    </submittedName>
</protein>
<organism evidence="2 3">
    <name type="scientific">Zingiber officinale</name>
    <name type="common">Ginger</name>
    <name type="synonym">Amomum zingiber</name>
    <dbReference type="NCBI Taxonomy" id="94328"/>
    <lineage>
        <taxon>Eukaryota</taxon>
        <taxon>Viridiplantae</taxon>
        <taxon>Streptophyta</taxon>
        <taxon>Embryophyta</taxon>
        <taxon>Tracheophyta</taxon>
        <taxon>Spermatophyta</taxon>
        <taxon>Magnoliopsida</taxon>
        <taxon>Liliopsida</taxon>
        <taxon>Zingiberales</taxon>
        <taxon>Zingiberaceae</taxon>
        <taxon>Zingiber</taxon>
    </lineage>
</organism>
<dbReference type="PANTHER" id="PTHR35131:SF1">
    <property type="entry name" value="EXPRESSED PROTEIN"/>
    <property type="match status" value="1"/>
</dbReference>
<dbReference type="EMBL" id="JACMSC010000107">
    <property type="protein sequence ID" value="KAG6466903.1"/>
    <property type="molecule type" value="Genomic_DNA"/>
</dbReference>
<evidence type="ECO:0000313" key="2">
    <source>
        <dbReference type="EMBL" id="KAG6466903.1"/>
    </source>
</evidence>
<proteinExistence type="predicted"/>
<name>A0A8J5C0Q6_ZINOF</name>
<sequence length="109" mass="12217">MATPTLDPNLNPVEVGARGTIASLMSREIEYLRRMKLDHDFAKRKQNQAKGNAPSVKKKKKDKQLATATNGRFLPSMCSTADVVHQVKVEKMAGVRYQNLRTYAKGLEE</sequence>
<reference evidence="2 3" key="1">
    <citation type="submission" date="2020-08" db="EMBL/GenBank/DDBJ databases">
        <title>Plant Genome Project.</title>
        <authorList>
            <person name="Zhang R.-G."/>
        </authorList>
    </citation>
    <scope>NUCLEOTIDE SEQUENCE [LARGE SCALE GENOMIC DNA]</scope>
    <source>
        <tissue evidence="2">Rhizome</tissue>
    </source>
</reference>
<gene>
    <name evidence="2" type="ORF">ZIOFF_075305</name>
</gene>
<accession>A0A8J5C0Q6</accession>
<keyword evidence="3" id="KW-1185">Reference proteome</keyword>
<evidence type="ECO:0000256" key="1">
    <source>
        <dbReference type="SAM" id="MobiDB-lite"/>
    </source>
</evidence>
<dbReference type="PANTHER" id="PTHR35131">
    <property type="entry name" value="EXPRESSED PROTEIN"/>
    <property type="match status" value="1"/>
</dbReference>
<dbReference type="Proteomes" id="UP000734854">
    <property type="component" value="Unassembled WGS sequence"/>
</dbReference>
<comment type="caution">
    <text evidence="2">The sequence shown here is derived from an EMBL/GenBank/DDBJ whole genome shotgun (WGS) entry which is preliminary data.</text>
</comment>
<feature type="region of interest" description="Disordered" evidence="1">
    <location>
        <begin position="44"/>
        <end position="68"/>
    </location>
</feature>
<evidence type="ECO:0000313" key="3">
    <source>
        <dbReference type="Proteomes" id="UP000734854"/>
    </source>
</evidence>